<gene>
    <name evidence="1" type="ORF">DBT_1742</name>
</gene>
<protein>
    <submittedName>
        <fullName evidence="1">Uncharacterized protein</fullName>
    </submittedName>
</protein>
<proteinExistence type="predicted"/>
<evidence type="ECO:0000313" key="2">
    <source>
        <dbReference type="Proteomes" id="UP000093080"/>
    </source>
</evidence>
<evidence type="ECO:0000313" key="1">
    <source>
        <dbReference type="EMBL" id="OCC14947.1"/>
    </source>
</evidence>
<dbReference type="STRING" id="1156395.DBT_1742"/>
<comment type="caution">
    <text evidence="1">The sequence shown here is derived from an EMBL/GenBank/DDBJ whole genome shotgun (WGS) entry which is preliminary data.</text>
</comment>
<dbReference type="AlphaFoldDB" id="A0A1B9F4S4"/>
<accession>A0A1B9F4S4</accession>
<dbReference type="EMBL" id="MAGO01000008">
    <property type="protein sequence ID" value="OCC14947.1"/>
    <property type="molecule type" value="Genomic_DNA"/>
</dbReference>
<reference evidence="1 2" key="1">
    <citation type="submission" date="2016-06" db="EMBL/GenBank/DDBJ databases">
        <title>Respiratory ammonification of nitrate coupled to the oxidation of elemental sulfur in deep-sea autotrophic thermophilic bacteria.</title>
        <authorList>
            <person name="Slobodkina G.B."/>
            <person name="Mardanov A.V."/>
            <person name="Ravin N.V."/>
            <person name="Frolova A.A."/>
            <person name="Viryasiv M.B."/>
            <person name="Chernyh N.A."/>
            <person name="Bonch-Osmolovskaya E.A."/>
            <person name="Slobodkin A.I."/>
        </authorList>
    </citation>
    <scope>NUCLEOTIDE SEQUENCE [LARGE SCALE GENOMIC DNA]</scope>
    <source>
        <strain evidence="1 2">S69</strain>
    </source>
</reference>
<name>A0A1B9F4S4_9BACT</name>
<organism evidence="1 2">
    <name type="scientific">Dissulfuribacter thermophilus</name>
    <dbReference type="NCBI Taxonomy" id="1156395"/>
    <lineage>
        <taxon>Bacteria</taxon>
        <taxon>Pseudomonadati</taxon>
        <taxon>Thermodesulfobacteriota</taxon>
        <taxon>Dissulfuribacteria</taxon>
        <taxon>Dissulfuribacterales</taxon>
        <taxon>Dissulfuribacteraceae</taxon>
        <taxon>Dissulfuribacter</taxon>
    </lineage>
</organism>
<dbReference type="Proteomes" id="UP000093080">
    <property type="component" value="Unassembled WGS sequence"/>
</dbReference>
<sequence length="58" mass="6696">MLQWKSPKRTPLDIVLVSPLNPILVALHHVKPHNCHQMKEKWGEGDVECHNHLGQVQK</sequence>
<keyword evidence="2" id="KW-1185">Reference proteome</keyword>